<keyword evidence="9" id="KW-1185">Reference proteome</keyword>
<evidence type="ECO:0000256" key="7">
    <source>
        <dbReference type="SAM" id="Phobius"/>
    </source>
</evidence>
<dbReference type="InterPro" id="IPR008547">
    <property type="entry name" value="DUF829_TMEM53"/>
</dbReference>
<gene>
    <name evidence="8" type="ORF">VE01_01139</name>
</gene>
<dbReference type="PANTHER" id="PTHR12265:SF30">
    <property type="entry name" value="TRANSMEMBRANE PROTEIN 53"/>
    <property type="match status" value="1"/>
</dbReference>
<proteinExistence type="predicted"/>
<dbReference type="RefSeq" id="XP_018134528.1">
    <property type="nucleotide sequence ID" value="XM_018270665.1"/>
</dbReference>
<sequence>MNAAPKHIDHYCRTYMCLYPSARIILATTNTKEFLFQSEARRRTDVKEAVSAILAPGQANERLFVHALSNGGTKRMYAVAGTYQALTGKALPAKAFLLDSAPGIPQFRRDMHALAVPVVKWPLYLWLPYMAVSLEIVLVVFVTVNWMPKWNFVPMDCARGYIYSKEDLAIDWKDIEKHATVAENKGYTVVKKLVEGAEHVQLFKGNGGEKGYWDFVERLWGMAMADREAQPETL</sequence>
<evidence type="ECO:0000256" key="5">
    <source>
        <dbReference type="ARBA" id="ARBA00023242"/>
    </source>
</evidence>
<evidence type="ECO:0000256" key="4">
    <source>
        <dbReference type="ARBA" id="ARBA00023136"/>
    </source>
</evidence>
<name>A0A1B8GY95_9PEZI</name>
<dbReference type="Proteomes" id="UP000091956">
    <property type="component" value="Unassembled WGS sequence"/>
</dbReference>
<accession>A0A1B8GY95</accession>
<evidence type="ECO:0000256" key="1">
    <source>
        <dbReference type="ARBA" id="ARBA00004126"/>
    </source>
</evidence>
<keyword evidence="5" id="KW-0539">Nucleus</keyword>
<keyword evidence="4 7" id="KW-0472">Membrane</keyword>
<evidence type="ECO:0000313" key="8">
    <source>
        <dbReference type="EMBL" id="OBU00796.1"/>
    </source>
</evidence>
<reference evidence="9" key="2">
    <citation type="journal article" date="2018" name="Nat. Commun.">
        <title>Extreme sensitivity to ultraviolet light in the fungal pathogen causing white-nose syndrome of bats.</title>
        <authorList>
            <person name="Palmer J.M."/>
            <person name="Drees K.P."/>
            <person name="Foster J.T."/>
            <person name="Lindner D.L."/>
        </authorList>
    </citation>
    <scope>NUCLEOTIDE SEQUENCE [LARGE SCALE GENOMIC DNA]</scope>
    <source>
        <strain evidence="9">UAMH 10579</strain>
    </source>
</reference>
<keyword evidence="3 7" id="KW-1133">Transmembrane helix</keyword>
<comment type="subcellular location">
    <subcellularLocation>
        <location evidence="6">Endomembrane system</location>
        <topology evidence="6">Single-pass membrane protein</topology>
    </subcellularLocation>
    <subcellularLocation>
        <location evidence="1">Nucleus membrane</location>
    </subcellularLocation>
</comment>
<organism evidence="8 9">
    <name type="scientific">Pseudogymnoascus verrucosus</name>
    <dbReference type="NCBI Taxonomy" id="342668"/>
    <lineage>
        <taxon>Eukaryota</taxon>
        <taxon>Fungi</taxon>
        <taxon>Dikarya</taxon>
        <taxon>Ascomycota</taxon>
        <taxon>Pezizomycotina</taxon>
        <taxon>Leotiomycetes</taxon>
        <taxon>Thelebolales</taxon>
        <taxon>Thelebolaceae</taxon>
        <taxon>Pseudogymnoascus</taxon>
    </lineage>
</organism>
<evidence type="ECO:0000256" key="3">
    <source>
        <dbReference type="ARBA" id="ARBA00022989"/>
    </source>
</evidence>
<dbReference type="PANTHER" id="PTHR12265">
    <property type="entry name" value="TRANSMEMBRANE PROTEIN 53"/>
    <property type="match status" value="1"/>
</dbReference>
<dbReference type="EMBL" id="KV460208">
    <property type="protein sequence ID" value="OBU00796.1"/>
    <property type="molecule type" value="Genomic_DNA"/>
</dbReference>
<evidence type="ECO:0000313" key="9">
    <source>
        <dbReference type="Proteomes" id="UP000091956"/>
    </source>
</evidence>
<dbReference type="Pfam" id="PF05705">
    <property type="entry name" value="DUF829"/>
    <property type="match status" value="1"/>
</dbReference>
<protein>
    <submittedName>
        <fullName evidence="8">Uncharacterized protein</fullName>
    </submittedName>
</protein>
<dbReference type="GO" id="GO:0031965">
    <property type="term" value="C:nuclear membrane"/>
    <property type="evidence" value="ECO:0007669"/>
    <property type="project" value="UniProtKB-SubCell"/>
</dbReference>
<keyword evidence="2 7" id="KW-0812">Transmembrane</keyword>
<evidence type="ECO:0000256" key="2">
    <source>
        <dbReference type="ARBA" id="ARBA00022692"/>
    </source>
</evidence>
<feature type="transmembrane region" description="Helical" evidence="7">
    <location>
        <begin position="126"/>
        <end position="146"/>
    </location>
</feature>
<dbReference type="AlphaFoldDB" id="A0A1B8GY95"/>
<evidence type="ECO:0000256" key="6">
    <source>
        <dbReference type="ARBA" id="ARBA00037847"/>
    </source>
</evidence>
<dbReference type="GeneID" id="28834525"/>
<reference evidence="8 9" key="1">
    <citation type="submission" date="2016-03" db="EMBL/GenBank/DDBJ databases">
        <title>Comparative genomics of Pseudogymnoascus destructans, the fungus causing white-nose syndrome of bats.</title>
        <authorList>
            <person name="Palmer J.M."/>
            <person name="Drees K.P."/>
            <person name="Foster J.T."/>
            <person name="Lindner D.L."/>
        </authorList>
    </citation>
    <scope>NUCLEOTIDE SEQUENCE [LARGE SCALE GENOMIC DNA]</scope>
    <source>
        <strain evidence="8 9">UAMH 10579</strain>
    </source>
</reference>